<dbReference type="EMBL" id="JAWWNJ010000051">
    <property type="protein sequence ID" value="KAK7016307.1"/>
    <property type="molecule type" value="Genomic_DNA"/>
</dbReference>
<dbReference type="Pfam" id="PF01753">
    <property type="entry name" value="zf-MYND"/>
    <property type="match status" value="1"/>
</dbReference>
<evidence type="ECO:0000256" key="1">
    <source>
        <dbReference type="ARBA" id="ARBA00022723"/>
    </source>
</evidence>
<keyword evidence="2 4" id="KW-0863">Zinc-finger</keyword>
<evidence type="ECO:0000256" key="3">
    <source>
        <dbReference type="ARBA" id="ARBA00022833"/>
    </source>
</evidence>
<keyword evidence="7" id="KW-1185">Reference proteome</keyword>
<protein>
    <submittedName>
        <fullName evidence="6">Ubiquitin carboxyl-terminal hydrolase 18-like protein</fullName>
    </submittedName>
</protein>
<accession>A0AAW0AT93</accession>
<evidence type="ECO:0000259" key="5">
    <source>
        <dbReference type="PROSITE" id="PS50865"/>
    </source>
</evidence>
<keyword evidence="6" id="KW-0378">Hydrolase</keyword>
<gene>
    <name evidence="6" type="ORF">R3P38DRAFT_2993874</name>
</gene>
<comment type="caution">
    <text evidence="6">The sequence shown here is derived from an EMBL/GenBank/DDBJ whole genome shotgun (WGS) entry which is preliminary data.</text>
</comment>
<keyword evidence="1" id="KW-0479">Metal-binding</keyword>
<dbReference type="AlphaFoldDB" id="A0AAW0AT93"/>
<feature type="domain" description="MYND-type" evidence="5">
    <location>
        <begin position="42"/>
        <end position="81"/>
    </location>
</feature>
<name>A0AAW0AT93_9AGAR</name>
<dbReference type="GO" id="GO:0016787">
    <property type="term" value="F:hydrolase activity"/>
    <property type="evidence" value="ECO:0007669"/>
    <property type="project" value="UniProtKB-KW"/>
</dbReference>
<dbReference type="Gene3D" id="6.10.140.2220">
    <property type="match status" value="1"/>
</dbReference>
<keyword evidence="3" id="KW-0862">Zinc</keyword>
<sequence>MPGYIPQVDIEAMKASSDAGFAHMIANLNEKRAYSKEAKLSCDRCNKRENSSAALQACGRCRYCSRECQVAHYKETHKTDCANFSRPPLCRAFNTTVCLTGCSYPETGVFGLGTKDGMGAWISVAGSIDCRLATLAGGDKNLEKQDPNSVFLMTPGLFKGKFLTLRILVQNRSKTAKPMVVIGRGIVAVASKKGTPIIQEGKEPGETSQILNHYPDLGPVLALAKVGAVLTHFNGKALESKQPRSCPAVKDATACAVLLNVGEYAQFEVEFRAGGPNVTHDFQALELLSHMVVPCIPYDPNAKGPFVEHLAQAANRDEVCEIRPLIYQPAVDAWYKDYKTKGELAYIASHYGEARANLLGHGHNAIGEMLKAMASEGVINPALMRPHLANQDLDLD</sequence>
<evidence type="ECO:0000313" key="7">
    <source>
        <dbReference type="Proteomes" id="UP001362999"/>
    </source>
</evidence>
<dbReference type="PROSITE" id="PS50865">
    <property type="entry name" value="ZF_MYND_2"/>
    <property type="match status" value="1"/>
</dbReference>
<evidence type="ECO:0000256" key="2">
    <source>
        <dbReference type="ARBA" id="ARBA00022771"/>
    </source>
</evidence>
<dbReference type="Proteomes" id="UP001362999">
    <property type="component" value="Unassembled WGS sequence"/>
</dbReference>
<dbReference type="SUPFAM" id="SSF144232">
    <property type="entry name" value="HIT/MYND zinc finger-like"/>
    <property type="match status" value="1"/>
</dbReference>
<organism evidence="6 7">
    <name type="scientific">Favolaschia claudopus</name>
    <dbReference type="NCBI Taxonomy" id="2862362"/>
    <lineage>
        <taxon>Eukaryota</taxon>
        <taxon>Fungi</taxon>
        <taxon>Dikarya</taxon>
        <taxon>Basidiomycota</taxon>
        <taxon>Agaricomycotina</taxon>
        <taxon>Agaricomycetes</taxon>
        <taxon>Agaricomycetidae</taxon>
        <taxon>Agaricales</taxon>
        <taxon>Marasmiineae</taxon>
        <taxon>Mycenaceae</taxon>
        <taxon>Favolaschia</taxon>
    </lineage>
</organism>
<evidence type="ECO:0000256" key="4">
    <source>
        <dbReference type="PROSITE-ProRule" id="PRU00134"/>
    </source>
</evidence>
<dbReference type="InterPro" id="IPR002893">
    <property type="entry name" value="Znf_MYND"/>
</dbReference>
<proteinExistence type="predicted"/>
<evidence type="ECO:0000313" key="6">
    <source>
        <dbReference type="EMBL" id="KAK7016307.1"/>
    </source>
</evidence>
<dbReference type="GO" id="GO:0008270">
    <property type="term" value="F:zinc ion binding"/>
    <property type="evidence" value="ECO:0007669"/>
    <property type="project" value="UniProtKB-KW"/>
</dbReference>
<reference evidence="6 7" key="1">
    <citation type="journal article" date="2024" name="J Genomics">
        <title>Draft genome sequencing and assembly of Favolaschia claudopus CIRM-BRFM 2984 isolated from oak limbs.</title>
        <authorList>
            <person name="Navarro D."/>
            <person name="Drula E."/>
            <person name="Chaduli D."/>
            <person name="Cazenave R."/>
            <person name="Ahrendt S."/>
            <person name="Wang J."/>
            <person name="Lipzen A."/>
            <person name="Daum C."/>
            <person name="Barry K."/>
            <person name="Grigoriev I.V."/>
            <person name="Favel A."/>
            <person name="Rosso M.N."/>
            <person name="Martin F."/>
        </authorList>
    </citation>
    <scope>NUCLEOTIDE SEQUENCE [LARGE SCALE GENOMIC DNA]</scope>
    <source>
        <strain evidence="6 7">CIRM-BRFM 2984</strain>
    </source>
</reference>